<keyword evidence="3" id="KW-1185">Reference proteome</keyword>
<evidence type="ECO:0000313" key="2">
    <source>
        <dbReference type="EMBL" id="MBP2034500.1"/>
    </source>
</evidence>
<reference evidence="2 3" key="1">
    <citation type="submission" date="2021-03" db="EMBL/GenBank/DDBJ databases">
        <title>Genomic Encyclopedia of Type Strains, Phase IV (KMG-IV): sequencing the most valuable type-strain genomes for metagenomic binning, comparative biology and taxonomic classification.</title>
        <authorList>
            <person name="Goeker M."/>
        </authorList>
    </citation>
    <scope>NUCLEOTIDE SEQUENCE [LARGE SCALE GENOMIC DNA]</scope>
    <source>
        <strain evidence="2 3">DSM 40526</strain>
    </source>
</reference>
<organism evidence="2 3">
    <name type="scientific">Streptomyces avidinii</name>
    <dbReference type="NCBI Taxonomy" id="1895"/>
    <lineage>
        <taxon>Bacteria</taxon>
        <taxon>Bacillati</taxon>
        <taxon>Actinomycetota</taxon>
        <taxon>Actinomycetes</taxon>
        <taxon>Kitasatosporales</taxon>
        <taxon>Streptomycetaceae</taxon>
        <taxon>Streptomyces</taxon>
    </lineage>
</organism>
<dbReference type="EMBL" id="JAGGLQ010000001">
    <property type="protein sequence ID" value="MBP2034500.1"/>
    <property type="molecule type" value="Genomic_DNA"/>
</dbReference>
<sequence>MARSGEIGLADAVAAIREELQAATANGAGEELQFTVGPVELEFTVVLRTDATVKSGFRAWVVSADAEAGLGRERTQRIALTLTPRLADGRDVSVHGAWERPTAPGTP</sequence>
<protein>
    <recommendedName>
        <fullName evidence="1">Trypsin-co-occurring domain-containing protein</fullName>
    </recommendedName>
</protein>
<feature type="domain" description="Trypsin-co-occurring" evidence="1">
    <location>
        <begin position="7"/>
        <end position="84"/>
    </location>
</feature>
<accession>A0ABS4KWT6</accession>
<dbReference type="Pfam" id="PF19631">
    <property type="entry name" value="Trypco2"/>
    <property type="match status" value="1"/>
</dbReference>
<evidence type="ECO:0000313" key="3">
    <source>
        <dbReference type="Proteomes" id="UP001519310"/>
    </source>
</evidence>
<dbReference type="Proteomes" id="UP001519310">
    <property type="component" value="Unassembled WGS sequence"/>
</dbReference>
<gene>
    <name evidence="2" type="ORF">J2Z77_000284</name>
</gene>
<dbReference type="RefSeq" id="WP_189965027.1">
    <property type="nucleotide sequence ID" value="NZ_BMVL01000002.1"/>
</dbReference>
<evidence type="ECO:0000259" key="1">
    <source>
        <dbReference type="Pfam" id="PF19631"/>
    </source>
</evidence>
<proteinExistence type="predicted"/>
<dbReference type="InterPro" id="IPR045608">
    <property type="entry name" value="Trypco2"/>
</dbReference>
<comment type="caution">
    <text evidence="2">The sequence shown here is derived from an EMBL/GenBank/DDBJ whole genome shotgun (WGS) entry which is preliminary data.</text>
</comment>
<name>A0ABS4KWT6_STRAV</name>